<dbReference type="Pfam" id="PF04101">
    <property type="entry name" value="Glyco_tran_28_C"/>
    <property type="match status" value="1"/>
</dbReference>
<dbReference type="GO" id="GO:0005886">
    <property type="term" value="C:plasma membrane"/>
    <property type="evidence" value="ECO:0007669"/>
    <property type="project" value="UniProtKB-SubCell"/>
</dbReference>
<dbReference type="InterPro" id="IPR004276">
    <property type="entry name" value="GlycoTrans_28_N"/>
</dbReference>
<dbReference type="GO" id="GO:0008360">
    <property type="term" value="P:regulation of cell shape"/>
    <property type="evidence" value="ECO:0007669"/>
    <property type="project" value="UniProtKB-KW"/>
</dbReference>
<comment type="pathway">
    <text evidence="10">Cell wall biogenesis; peptidoglycan biosynthesis.</text>
</comment>
<evidence type="ECO:0000259" key="12">
    <source>
        <dbReference type="Pfam" id="PF04101"/>
    </source>
</evidence>
<keyword evidence="2 10" id="KW-0132">Cell division</keyword>
<dbReference type="STRING" id="525904.Tter_1347"/>
<feature type="domain" description="Glycosyltransferase family 28 N-terminal" evidence="11">
    <location>
        <begin position="8"/>
        <end position="147"/>
    </location>
</feature>
<feature type="domain" description="Glycosyl transferase family 28 C-terminal" evidence="12">
    <location>
        <begin position="193"/>
        <end position="357"/>
    </location>
</feature>
<dbReference type="UniPathway" id="UPA00219"/>
<feature type="binding site" evidence="10">
    <location>
        <begin position="14"/>
        <end position="16"/>
    </location>
    <ligand>
        <name>UDP-N-acetyl-alpha-D-glucosamine</name>
        <dbReference type="ChEBI" id="CHEBI:57705"/>
    </ligand>
</feature>
<feature type="binding site" evidence="10">
    <location>
        <position position="170"/>
    </location>
    <ligand>
        <name>UDP-N-acetyl-alpha-D-glucosamine</name>
        <dbReference type="ChEBI" id="CHEBI:57705"/>
    </ligand>
</feature>
<dbReference type="CAZy" id="GT28">
    <property type="family name" value="Glycosyltransferase Family 28"/>
</dbReference>
<organism evidence="13 14">
    <name type="scientific">Thermobaculum terrenum (strain ATCC BAA-798 / CCMEE 7001 / YNP1)</name>
    <dbReference type="NCBI Taxonomy" id="525904"/>
    <lineage>
        <taxon>Bacteria</taxon>
        <taxon>Bacillati</taxon>
        <taxon>Chloroflexota</taxon>
        <taxon>Chloroflexia</taxon>
        <taxon>Candidatus Thermobaculales</taxon>
        <taxon>Candidatus Thermobaculaceae</taxon>
        <taxon>Thermobaculum</taxon>
    </lineage>
</organism>
<keyword evidence="5 10" id="KW-0133">Cell shape</keyword>
<dbReference type="PANTHER" id="PTHR21015">
    <property type="entry name" value="UDP-N-ACETYLGLUCOSAMINE--N-ACETYLMURAMYL-(PENTAPEPTIDE) PYROPHOSPHORYL-UNDECAPRENOL N-ACETYLGLUCOSAMINE TRANSFERASE 1"/>
    <property type="match status" value="1"/>
</dbReference>
<dbReference type="eggNOG" id="COG0707">
    <property type="taxonomic scope" value="Bacteria"/>
</dbReference>
<dbReference type="Gene3D" id="3.40.50.2000">
    <property type="entry name" value="Glycogen Phosphorylase B"/>
    <property type="match status" value="2"/>
</dbReference>
<dbReference type="PANTHER" id="PTHR21015:SF27">
    <property type="entry name" value="UDP-N-ACETYLGLUCOSAMINE--N-ACETYLMURAMYL-(PENTAPEPTIDE) PYROPHOSPHORYL-UNDECAPRENOL N-ACETYLGLUCOSAMINE TRANSFERASE"/>
    <property type="match status" value="1"/>
</dbReference>
<protein>
    <recommendedName>
        <fullName evidence="10">UDP-N-acetylglucosamine--N-acetylmuramyl-(pentapeptide) pyrophosphoryl-undecaprenol N-acetylglucosamine transferase</fullName>
        <ecNumber evidence="10">2.4.1.227</ecNumber>
    </recommendedName>
    <alternativeName>
        <fullName evidence="10">Undecaprenyl-PP-MurNAc-pentapeptide-UDPGlcNAc GlcNAc transferase</fullName>
    </alternativeName>
</protein>
<comment type="similarity">
    <text evidence="10">Belongs to the glycosyltransferase 28 family. MurG subfamily.</text>
</comment>
<evidence type="ECO:0000256" key="5">
    <source>
        <dbReference type="ARBA" id="ARBA00022960"/>
    </source>
</evidence>
<dbReference type="GO" id="GO:0005975">
    <property type="term" value="P:carbohydrate metabolic process"/>
    <property type="evidence" value="ECO:0007669"/>
    <property type="project" value="InterPro"/>
</dbReference>
<keyword evidence="4 10" id="KW-0808">Transferase</keyword>
<keyword evidence="7 10" id="KW-0472">Membrane</keyword>
<comment type="caution">
    <text evidence="10">Lacks conserved residue(s) required for the propagation of feature annotation.</text>
</comment>
<dbReference type="Pfam" id="PF03033">
    <property type="entry name" value="Glyco_transf_28"/>
    <property type="match status" value="1"/>
</dbReference>
<evidence type="ECO:0000256" key="2">
    <source>
        <dbReference type="ARBA" id="ARBA00022618"/>
    </source>
</evidence>
<evidence type="ECO:0000256" key="4">
    <source>
        <dbReference type="ARBA" id="ARBA00022679"/>
    </source>
</evidence>
<dbReference type="GO" id="GO:0071555">
    <property type="term" value="P:cell wall organization"/>
    <property type="evidence" value="ECO:0007669"/>
    <property type="project" value="UniProtKB-KW"/>
</dbReference>
<gene>
    <name evidence="10" type="primary">murG</name>
    <name evidence="13" type="ordered locus">Tter_1347</name>
</gene>
<name>D1CBT9_THET1</name>
<evidence type="ECO:0000256" key="10">
    <source>
        <dbReference type="HAMAP-Rule" id="MF_00033"/>
    </source>
</evidence>
<evidence type="ECO:0000259" key="11">
    <source>
        <dbReference type="Pfam" id="PF03033"/>
    </source>
</evidence>
<dbReference type="EMBL" id="CP001825">
    <property type="protein sequence ID" value="ACZ42254.1"/>
    <property type="molecule type" value="Genomic_DNA"/>
</dbReference>
<comment type="catalytic activity">
    <reaction evidence="10">
        <text>di-trans,octa-cis-undecaprenyl diphospho-N-acetyl-alpha-D-muramoyl-L-alanyl-D-glutamyl-meso-2,6-diaminopimeloyl-D-alanyl-D-alanine + UDP-N-acetyl-alpha-D-glucosamine = di-trans,octa-cis-undecaprenyl diphospho-[N-acetyl-alpha-D-glucosaminyl-(1-&gt;4)]-N-acetyl-alpha-D-muramoyl-L-alanyl-D-glutamyl-meso-2,6-diaminopimeloyl-D-alanyl-D-alanine + UDP + H(+)</text>
        <dbReference type="Rhea" id="RHEA:31227"/>
        <dbReference type="ChEBI" id="CHEBI:15378"/>
        <dbReference type="ChEBI" id="CHEBI:57705"/>
        <dbReference type="ChEBI" id="CHEBI:58223"/>
        <dbReference type="ChEBI" id="CHEBI:61387"/>
        <dbReference type="ChEBI" id="CHEBI:61388"/>
        <dbReference type="EC" id="2.4.1.227"/>
    </reaction>
</comment>
<keyword evidence="3 10" id="KW-0328">Glycosyltransferase</keyword>
<keyword evidence="8 10" id="KW-0131">Cell cycle</keyword>
<keyword evidence="9 10" id="KW-0961">Cell wall biogenesis/degradation</keyword>
<dbReference type="SUPFAM" id="SSF53756">
    <property type="entry name" value="UDP-Glycosyltransferase/glycogen phosphorylase"/>
    <property type="match status" value="1"/>
</dbReference>
<keyword evidence="6 10" id="KW-0573">Peptidoglycan synthesis</keyword>
<evidence type="ECO:0000313" key="13">
    <source>
        <dbReference type="EMBL" id="ACZ42254.1"/>
    </source>
</evidence>
<accession>D1CBT9</accession>
<evidence type="ECO:0000256" key="7">
    <source>
        <dbReference type="ARBA" id="ARBA00023136"/>
    </source>
</evidence>
<dbReference type="HOGENOM" id="CLU_037404_0_0_0"/>
<dbReference type="CDD" id="cd03785">
    <property type="entry name" value="GT28_MurG"/>
    <property type="match status" value="1"/>
</dbReference>
<dbReference type="InterPro" id="IPR007235">
    <property type="entry name" value="Glyco_trans_28_C"/>
</dbReference>
<keyword evidence="14" id="KW-1185">Reference proteome</keyword>
<dbReference type="EC" id="2.4.1.227" evidence="10"/>
<dbReference type="GO" id="GO:0051301">
    <property type="term" value="P:cell division"/>
    <property type="evidence" value="ECO:0007669"/>
    <property type="project" value="UniProtKB-KW"/>
</dbReference>
<evidence type="ECO:0000256" key="3">
    <source>
        <dbReference type="ARBA" id="ARBA00022676"/>
    </source>
</evidence>
<reference evidence="14" key="1">
    <citation type="journal article" date="2010" name="Stand. Genomic Sci.">
        <title>Complete genome sequence of 'Thermobaculum terrenum' type strain (YNP1).</title>
        <authorList>
            <person name="Kiss H."/>
            <person name="Cleland D."/>
            <person name="Lapidus A."/>
            <person name="Lucas S."/>
            <person name="Glavina Del Rio T."/>
            <person name="Nolan M."/>
            <person name="Tice H."/>
            <person name="Han C."/>
            <person name="Goodwin L."/>
            <person name="Pitluck S."/>
            <person name="Liolios K."/>
            <person name="Ivanova N."/>
            <person name="Mavromatis K."/>
            <person name="Ovchinnikova G."/>
            <person name="Pati A."/>
            <person name="Chen A."/>
            <person name="Palaniappan K."/>
            <person name="Land M."/>
            <person name="Hauser L."/>
            <person name="Chang Y."/>
            <person name="Jeffries C."/>
            <person name="Lu M."/>
            <person name="Brettin T."/>
            <person name="Detter J."/>
            <person name="Goker M."/>
            <person name="Tindall B."/>
            <person name="Beck B."/>
            <person name="McDermott T."/>
            <person name="Woyke T."/>
            <person name="Bristow J."/>
            <person name="Eisen J."/>
            <person name="Markowitz V."/>
            <person name="Hugenholtz P."/>
            <person name="Kyrpides N."/>
            <person name="Klenk H."/>
            <person name="Cheng J."/>
        </authorList>
    </citation>
    <scope>NUCLEOTIDE SEQUENCE [LARGE SCALE GENOMIC DNA]</scope>
    <source>
        <strain evidence="14">ATCC BAA-798 / YNP1</strain>
    </source>
</reference>
<dbReference type="NCBIfam" id="TIGR01133">
    <property type="entry name" value="murG"/>
    <property type="match status" value="1"/>
</dbReference>
<dbReference type="HAMAP" id="MF_00033">
    <property type="entry name" value="MurG"/>
    <property type="match status" value="1"/>
</dbReference>
<evidence type="ECO:0000256" key="9">
    <source>
        <dbReference type="ARBA" id="ARBA00023316"/>
    </source>
</evidence>
<evidence type="ECO:0000256" key="1">
    <source>
        <dbReference type="ARBA" id="ARBA00022475"/>
    </source>
</evidence>
<dbReference type="GO" id="GO:0051991">
    <property type="term" value="F:UDP-N-acetyl-D-glucosamine:N-acetylmuramoyl-L-alanyl-D-glutamyl-meso-2,6-diaminopimelyl-D-alanyl-D-alanine-diphosphoundecaprenol 4-beta-N-acetylglucosaminlytransferase activity"/>
    <property type="evidence" value="ECO:0007669"/>
    <property type="project" value="RHEA"/>
</dbReference>
<proteinExistence type="inferred from homology"/>
<evidence type="ECO:0000256" key="6">
    <source>
        <dbReference type="ARBA" id="ARBA00022984"/>
    </source>
</evidence>
<feature type="binding site" evidence="10">
    <location>
        <position position="307"/>
    </location>
    <ligand>
        <name>UDP-N-acetyl-alpha-D-glucosamine</name>
        <dbReference type="ChEBI" id="CHEBI:57705"/>
    </ligand>
</feature>
<dbReference type="GO" id="GO:0050511">
    <property type="term" value="F:undecaprenyldiphospho-muramoylpentapeptide beta-N-acetylglucosaminyltransferase activity"/>
    <property type="evidence" value="ECO:0007669"/>
    <property type="project" value="UniProtKB-UniRule"/>
</dbReference>
<dbReference type="GO" id="GO:0009252">
    <property type="term" value="P:peptidoglycan biosynthetic process"/>
    <property type="evidence" value="ECO:0007669"/>
    <property type="project" value="UniProtKB-UniRule"/>
</dbReference>
<comment type="function">
    <text evidence="10">Cell wall formation. Catalyzes the transfer of a GlcNAc subunit on undecaprenyl-pyrophosphoryl-MurNAc-pentapeptide (lipid intermediate I) to form undecaprenyl-pyrophosphoryl-MurNAc-(pentapeptide)GlcNAc (lipid intermediate II).</text>
</comment>
<sequence length="382" mass="41447">MKRRLRLAITGGGTGGHLSPAVAVIDEIRAREDLEAEILYLGSKNGIESTVIPLMGIEYKQIPTGKLRRYLSLQNFLDIFRVIVGILKSLIHLSSFKPEVLFATGGYVSVPSVVAASLLKIPVVIHEQTGSLGLANRICARFADVIAISIPDTANLPHHKKTVLTGNPVRKNVLSGSKQNAARRFGFDLSLPTIYITGGAQGSHKINTIVGEALPQLLSMAQVIHQTGDSEHGKQDYEHLTRIALSLPQQLQQRYILFRYIGNEIGDIYAISDLVVGRAGAGTVNELTVLGKPSVLIPLPHSAGDEQRANAERLAQVGVAVVIEEAELSSNILVDTIRELVSTPDKLRHMSEAASQIALERAEHKLVDLILQVVESKNTNSR</sequence>
<dbReference type="InterPro" id="IPR006009">
    <property type="entry name" value="GlcNAc_MurG"/>
</dbReference>
<evidence type="ECO:0000313" key="14">
    <source>
        <dbReference type="Proteomes" id="UP000000323"/>
    </source>
</evidence>
<dbReference type="AlphaFoldDB" id="D1CBT9"/>
<dbReference type="KEGG" id="ttr:Tter_1347"/>
<keyword evidence="1 10" id="KW-1003">Cell membrane</keyword>
<dbReference type="Proteomes" id="UP000000323">
    <property type="component" value="Chromosome 1"/>
</dbReference>
<comment type="subcellular location">
    <subcellularLocation>
        <location evidence="10">Cell membrane</location>
        <topology evidence="10">Peripheral membrane protein</topology>
        <orientation evidence="10">Cytoplasmic side</orientation>
    </subcellularLocation>
</comment>
<evidence type="ECO:0000256" key="8">
    <source>
        <dbReference type="ARBA" id="ARBA00023306"/>
    </source>
</evidence>